<dbReference type="EMBL" id="CM042029">
    <property type="protein sequence ID" value="KAI3795879.1"/>
    <property type="molecule type" value="Genomic_DNA"/>
</dbReference>
<reference evidence="1 2" key="2">
    <citation type="journal article" date="2022" name="Mol. Ecol. Resour.">
        <title>The genomes of chicory, endive, great burdock and yacon provide insights into Asteraceae paleo-polyploidization history and plant inulin production.</title>
        <authorList>
            <person name="Fan W."/>
            <person name="Wang S."/>
            <person name="Wang H."/>
            <person name="Wang A."/>
            <person name="Jiang F."/>
            <person name="Liu H."/>
            <person name="Zhao H."/>
            <person name="Xu D."/>
            <person name="Zhang Y."/>
        </authorList>
    </citation>
    <scope>NUCLEOTIDE SEQUENCE [LARGE SCALE GENOMIC DNA]</scope>
    <source>
        <strain evidence="2">cv. Yunnan</strain>
        <tissue evidence="1">Leaves</tissue>
    </source>
</reference>
<evidence type="ECO:0000313" key="2">
    <source>
        <dbReference type="Proteomes" id="UP001056120"/>
    </source>
</evidence>
<evidence type="ECO:0000313" key="1">
    <source>
        <dbReference type="EMBL" id="KAI3795879.1"/>
    </source>
</evidence>
<name>A0ACB9HIX9_9ASTR</name>
<protein>
    <submittedName>
        <fullName evidence="1">Uncharacterized protein</fullName>
    </submittedName>
</protein>
<comment type="caution">
    <text evidence="1">The sequence shown here is derived from an EMBL/GenBank/DDBJ whole genome shotgun (WGS) entry which is preliminary data.</text>
</comment>
<proteinExistence type="predicted"/>
<accession>A0ACB9HIX9</accession>
<gene>
    <name evidence="1" type="ORF">L1987_38539</name>
</gene>
<keyword evidence="2" id="KW-1185">Reference proteome</keyword>
<reference evidence="2" key="1">
    <citation type="journal article" date="2022" name="Mol. Ecol. Resour.">
        <title>The genomes of chicory, endive, great burdock and yacon provide insights into Asteraceae palaeo-polyploidization history and plant inulin production.</title>
        <authorList>
            <person name="Fan W."/>
            <person name="Wang S."/>
            <person name="Wang H."/>
            <person name="Wang A."/>
            <person name="Jiang F."/>
            <person name="Liu H."/>
            <person name="Zhao H."/>
            <person name="Xu D."/>
            <person name="Zhang Y."/>
        </authorList>
    </citation>
    <scope>NUCLEOTIDE SEQUENCE [LARGE SCALE GENOMIC DNA]</scope>
    <source>
        <strain evidence="2">cv. Yunnan</strain>
    </source>
</reference>
<sequence>MARHLSCRGGHGCTPELKKGYEQLVRSLDQTWSRNLDTISEATDCTPLILLEAAVQVDSSSLSPSPVNLEALDAMVIEFVKWLFDFCSTAKVDDDEESGCMIWVFGDVGCKVRYNNANLMLMWEDGFCRGRFEEMDGC</sequence>
<dbReference type="Proteomes" id="UP001056120">
    <property type="component" value="Linkage Group LG12"/>
</dbReference>
<organism evidence="1 2">
    <name type="scientific">Smallanthus sonchifolius</name>
    <dbReference type="NCBI Taxonomy" id="185202"/>
    <lineage>
        <taxon>Eukaryota</taxon>
        <taxon>Viridiplantae</taxon>
        <taxon>Streptophyta</taxon>
        <taxon>Embryophyta</taxon>
        <taxon>Tracheophyta</taxon>
        <taxon>Spermatophyta</taxon>
        <taxon>Magnoliopsida</taxon>
        <taxon>eudicotyledons</taxon>
        <taxon>Gunneridae</taxon>
        <taxon>Pentapetalae</taxon>
        <taxon>asterids</taxon>
        <taxon>campanulids</taxon>
        <taxon>Asterales</taxon>
        <taxon>Asteraceae</taxon>
        <taxon>Asteroideae</taxon>
        <taxon>Heliantheae alliance</taxon>
        <taxon>Millerieae</taxon>
        <taxon>Smallanthus</taxon>
    </lineage>
</organism>